<name>A0A1M4XV13_9FIRM</name>
<organism evidence="11 12">
    <name type="scientific">Desulforamulus putei DSM 12395</name>
    <dbReference type="NCBI Taxonomy" id="1121429"/>
    <lineage>
        <taxon>Bacteria</taxon>
        <taxon>Bacillati</taxon>
        <taxon>Bacillota</taxon>
        <taxon>Clostridia</taxon>
        <taxon>Eubacteriales</taxon>
        <taxon>Peptococcaceae</taxon>
        <taxon>Desulforamulus</taxon>
    </lineage>
</organism>
<keyword evidence="9" id="KW-0175">Coiled coil</keyword>
<feature type="domain" description="Peptide chain release factor" evidence="10">
    <location>
        <begin position="63"/>
        <end position="177"/>
    </location>
</feature>
<feature type="modified residue" description="N5-methylglutamine" evidence="8">
    <location>
        <position position="233"/>
    </location>
</feature>
<dbReference type="Gene3D" id="3.30.160.20">
    <property type="match status" value="1"/>
</dbReference>
<evidence type="ECO:0000256" key="4">
    <source>
        <dbReference type="ARBA" id="ARBA00022481"/>
    </source>
</evidence>
<protein>
    <recommendedName>
        <fullName evidence="7 8">Peptide chain release factor 1</fullName>
        <shortName evidence="8">RF-1</shortName>
    </recommendedName>
</protein>
<evidence type="ECO:0000256" key="9">
    <source>
        <dbReference type="SAM" id="Coils"/>
    </source>
</evidence>
<gene>
    <name evidence="8" type="primary">prfA</name>
    <name evidence="11" type="ORF">SAMN02745133_01539</name>
</gene>
<evidence type="ECO:0000256" key="5">
    <source>
        <dbReference type="ARBA" id="ARBA00022490"/>
    </source>
</evidence>
<dbReference type="Pfam" id="PF03462">
    <property type="entry name" value="PCRF"/>
    <property type="match status" value="1"/>
</dbReference>
<dbReference type="InterPro" id="IPR005139">
    <property type="entry name" value="PCRF"/>
</dbReference>
<feature type="coiled-coil region" evidence="9">
    <location>
        <begin position="48"/>
        <end position="101"/>
    </location>
</feature>
<dbReference type="AlphaFoldDB" id="A0A1M4XV13"/>
<keyword evidence="5 8" id="KW-0963">Cytoplasm</keyword>
<comment type="similarity">
    <text evidence="3 8">Belongs to the prokaryotic/mitochondrial release factor family.</text>
</comment>
<comment type="PTM">
    <text evidence="8">Methylated by PrmC. Methylation increases the termination efficiency of RF1.</text>
</comment>
<dbReference type="RefSeq" id="WP_073238197.1">
    <property type="nucleotide sequence ID" value="NZ_FQUY01000009.1"/>
</dbReference>
<dbReference type="Pfam" id="PF00472">
    <property type="entry name" value="RF-1"/>
    <property type="match status" value="1"/>
</dbReference>
<dbReference type="GO" id="GO:0016149">
    <property type="term" value="F:translation release factor activity, codon specific"/>
    <property type="evidence" value="ECO:0007669"/>
    <property type="project" value="UniProtKB-UniRule"/>
</dbReference>
<evidence type="ECO:0000256" key="3">
    <source>
        <dbReference type="ARBA" id="ARBA00010835"/>
    </source>
</evidence>
<evidence type="ECO:0000256" key="6">
    <source>
        <dbReference type="ARBA" id="ARBA00022917"/>
    </source>
</evidence>
<dbReference type="NCBIfam" id="TIGR00019">
    <property type="entry name" value="prfA"/>
    <property type="match status" value="1"/>
</dbReference>
<proteinExistence type="inferred from homology"/>
<dbReference type="EMBL" id="FQUY01000009">
    <property type="protein sequence ID" value="SHE97331.1"/>
    <property type="molecule type" value="Genomic_DNA"/>
</dbReference>
<comment type="function">
    <text evidence="1 8">Peptide chain release factor 1 directs the termination of translation in response to the peptide chain termination codons UAG and UAA.</text>
</comment>
<dbReference type="SUPFAM" id="SSF75620">
    <property type="entry name" value="Release factor"/>
    <property type="match status" value="1"/>
</dbReference>
<dbReference type="Gene3D" id="3.30.70.1660">
    <property type="match status" value="1"/>
</dbReference>
<accession>A0A1M4XV13</accession>
<dbReference type="InterPro" id="IPR045853">
    <property type="entry name" value="Pep_chain_release_fac_I_sf"/>
</dbReference>
<evidence type="ECO:0000256" key="8">
    <source>
        <dbReference type="HAMAP-Rule" id="MF_00093"/>
    </source>
</evidence>
<evidence type="ECO:0000313" key="12">
    <source>
        <dbReference type="Proteomes" id="UP000184148"/>
    </source>
</evidence>
<dbReference type="InterPro" id="IPR004373">
    <property type="entry name" value="RF-1"/>
</dbReference>
<dbReference type="Gene3D" id="6.10.140.1950">
    <property type="match status" value="1"/>
</dbReference>
<dbReference type="HAMAP" id="MF_00093">
    <property type="entry name" value="Rel_fac_1"/>
    <property type="match status" value="1"/>
</dbReference>
<dbReference type="STRING" id="1121429.SAMN02745133_01539"/>
<dbReference type="SMART" id="SM00937">
    <property type="entry name" value="PCRF"/>
    <property type="match status" value="1"/>
</dbReference>
<dbReference type="FunFam" id="3.30.70.1660:FF:000002">
    <property type="entry name" value="Peptide chain release factor 1"/>
    <property type="match status" value="1"/>
</dbReference>
<evidence type="ECO:0000313" key="11">
    <source>
        <dbReference type="EMBL" id="SHE97331.1"/>
    </source>
</evidence>
<evidence type="ECO:0000256" key="7">
    <source>
        <dbReference type="ARBA" id="ARBA00050039"/>
    </source>
</evidence>
<dbReference type="FunFam" id="3.30.160.20:FF:000004">
    <property type="entry name" value="Peptide chain release factor 1"/>
    <property type="match status" value="1"/>
</dbReference>
<dbReference type="InterPro" id="IPR000352">
    <property type="entry name" value="Pep_chain_release_fac_I"/>
</dbReference>
<comment type="subcellular location">
    <subcellularLocation>
        <location evidence="2 8">Cytoplasm</location>
    </subcellularLocation>
</comment>
<dbReference type="FunFam" id="3.30.70.1660:FF:000004">
    <property type="entry name" value="Peptide chain release factor 1"/>
    <property type="match status" value="1"/>
</dbReference>
<reference evidence="12" key="1">
    <citation type="submission" date="2016-11" db="EMBL/GenBank/DDBJ databases">
        <authorList>
            <person name="Varghese N."/>
            <person name="Submissions S."/>
        </authorList>
    </citation>
    <scope>NUCLEOTIDE SEQUENCE [LARGE SCALE GENOMIC DNA]</scope>
    <source>
        <strain evidence="12">DSM 12395</strain>
    </source>
</reference>
<keyword evidence="4 8" id="KW-0488">Methylation</keyword>
<dbReference type="PANTHER" id="PTHR43804">
    <property type="entry name" value="LD18447P"/>
    <property type="match status" value="1"/>
</dbReference>
<dbReference type="Proteomes" id="UP000184148">
    <property type="component" value="Unassembled WGS sequence"/>
</dbReference>
<dbReference type="NCBIfam" id="NF001859">
    <property type="entry name" value="PRK00591.1"/>
    <property type="match status" value="1"/>
</dbReference>
<keyword evidence="12" id="KW-1185">Reference proteome</keyword>
<keyword evidence="6 8" id="KW-0648">Protein biosynthesis</keyword>
<dbReference type="GO" id="GO:0005829">
    <property type="term" value="C:cytosol"/>
    <property type="evidence" value="ECO:0007669"/>
    <property type="project" value="UniProtKB-ARBA"/>
</dbReference>
<evidence type="ECO:0000256" key="2">
    <source>
        <dbReference type="ARBA" id="ARBA00004496"/>
    </source>
</evidence>
<dbReference type="OrthoDB" id="9806673at2"/>
<evidence type="ECO:0000259" key="10">
    <source>
        <dbReference type="SMART" id="SM00937"/>
    </source>
</evidence>
<sequence>MFAKLQALEDKYVQLENQISDPEVMADRARWQQLVKAHSDLGEVVDVFRQYKKARNDLQENKQMLEEKLEPDFREMVELEIEELEGKIEELEKKLKILLLPKDPNDEKNVIMEIRGGTGGEEAALFAGDLFRMYSRYAEKKGWRTEILDANETDLGGFKEVTFVIEGKGAYSTLKFESGVHRVQRVPATESGGRIHTSAATVAVLPEAEEVDIEINPNDLRIDLFCASGPGGQCVNTTQSAVRITHIPTGTVVSCQDEKSQHKNKEKAMRVLRARLLDKAQEEQQKAIAGARKSMVGSGDRSERIRTYNFPQNRVTDHRIGLTVHRLESVLQGDLDEIIEALITTDQAERLKAEQTD</sequence>
<dbReference type="PANTHER" id="PTHR43804:SF7">
    <property type="entry name" value="LD18447P"/>
    <property type="match status" value="1"/>
</dbReference>
<evidence type="ECO:0000256" key="1">
    <source>
        <dbReference type="ARBA" id="ARBA00002986"/>
    </source>
</evidence>
<dbReference type="InterPro" id="IPR050057">
    <property type="entry name" value="Prokaryotic/Mito_RF"/>
</dbReference>